<dbReference type="AlphaFoldDB" id="A0A7M7G623"/>
<feature type="active site" description="Schiff-base intermediate with substrate" evidence="12">
    <location>
        <position position="174"/>
    </location>
</feature>
<evidence type="ECO:0000256" key="2">
    <source>
        <dbReference type="ARBA" id="ARBA00004878"/>
    </source>
</evidence>
<dbReference type="Proteomes" id="UP000002358">
    <property type="component" value="Chromosome 4"/>
</dbReference>
<evidence type="ECO:0000256" key="13">
    <source>
        <dbReference type="PIRSR" id="PIRSR001365-2"/>
    </source>
</evidence>
<dbReference type="InParanoid" id="A0A7M7G623"/>
<keyword evidence="8" id="KW-0704">Schiff base</keyword>
<keyword evidence="9" id="KW-0119">Carbohydrate metabolism</keyword>
<sequence length="316" mass="35034">MSVTNFTFRGLIVPVFSPFNNDANRSLNLSIIPEYAKFLASKNINGVLVNGTTGEGTSLSTNERKKVTETWAAAVKETKQHLMVQIGGTSLNDVKELAAHAEKLGVNSLLCLPELYFKPTSVEDLIEYLSIVSKSAPNTPLLYYHIPKASMVNIHMGKFLQTVEERIPTFSGIKFTSNDLEEGFEAMRANKRFAVFLGSDVLMAAGSTIGIDSFIMTSLNFIPEPALELLEFGKGNRDLKIARTNQEFINKTVKAITHFGTWVETMKIAMSMTTNLFMGPPRAPLKLISRESVEKMKTNLAEIGLKVNQTEIIKLY</sequence>
<dbReference type="PIRSF" id="PIRSF001365">
    <property type="entry name" value="DHDPS"/>
    <property type="match status" value="1"/>
</dbReference>
<evidence type="ECO:0000313" key="14">
    <source>
        <dbReference type="EnsemblMetazoa" id="XP_001600684"/>
    </source>
</evidence>
<evidence type="ECO:0000256" key="5">
    <source>
        <dbReference type="ARBA" id="ARBA00012911"/>
    </source>
</evidence>
<evidence type="ECO:0000256" key="10">
    <source>
        <dbReference type="ARBA" id="ARBA00044906"/>
    </source>
</evidence>
<comment type="pathway">
    <text evidence="2">Amino-sugar metabolism; N-acetylneuraminate degradation.</text>
</comment>
<comment type="subunit">
    <text evidence="4">Homotetramer.</text>
</comment>
<dbReference type="InterPro" id="IPR002220">
    <property type="entry name" value="DapA-like"/>
</dbReference>
<comment type="subcellular location">
    <subcellularLocation>
        <location evidence="1">Cytoplasm</location>
    </subcellularLocation>
</comment>
<evidence type="ECO:0000256" key="7">
    <source>
        <dbReference type="ARBA" id="ARBA00023239"/>
    </source>
</evidence>
<evidence type="ECO:0000256" key="3">
    <source>
        <dbReference type="ARBA" id="ARBA00006324"/>
    </source>
</evidence>
<gene>
    <name evidence="14" type="primary">100115260</name>
</gene>
<evidence type="ECO:0000256" key="12">
    <source>
        <dbReference type="PIRSR" id="PIRSR001365-1"/>
    </source>
</evidence>
<name>A0A7M7G623_NASVI</name>
<protein>
    <recommendedName>
        <fullName evidence="5">N-acetylneuraminate lyase</fullName>
        <ecNumber evidence="5">4.1.3.3</ecNumber>
    </recommendedName>
</protein>
<evidence type="ECO:0000256" key="8">
    <source>
        <dbReference type="ARBA" id="ARBA00023270"/>
    </source>
</evidence>
<dbReference type="PANTHER" id="PTHR12128:SF21">
    <property type="entry name" value="N-ACETYLNEURAMINATE LYASE"/>
    <property type="match status" value="1"/>
</dbReference>
<evidence type="ECO:0000256" key="9">
    <source>
        <dbReference type="ARBA" id="ARBA00023277"/>
    </source>
</evidence>
<dbReference type="InterPro" id="IPR020624">
    <property type="entry name" value="Schiff_base-form_aldolases_CS"/>
</dbReference>
<dbReference type="InterPro" id="IPR013785">
    <property type="entry name" value="Aldolase_TIM"/>
</dbReference>
<evidence type="ECO:0000256" key="11">
    <source>
        <dbReference type="PIRNR" id="PIRNR001365"/>
    </source>
</evidence>
<accession>A0A7M7G623</accession>
<keyword evidence="6" id="KW-0963">Cytoplasm</keyword>
<evidence type="ECO:0000313" key="15">
    <source>
        <dbReference type="Proteomes" id="UP000002358"/>
    </source>
</evidence>
<dbReference type="Gene3D" id="3.20.20.70">
    <property type="entry name" value="Aldolase class I"/>
    <property type="match status" value="1"/>
</dbReference>
<evidence type="ECO:0000256" key="1">
    <source>
        <dbReference type="ARBA" id="ARBA00004496"/>
    </source>
</evidence>
<dbReference type="EC" id="4.1.3.3" evidence="5"/>
<feature type="active site" description="Proton donor/acceptor" evidence="12">
    <location>
        <position position="144"/>
    </location>
</feature>
<dbReference type="SUPFAM" id="SSF51569">
    <property type="entry name" value="Aldolase"/>
    <property type="match status" value="1"/>
</dbReference>
<dbReference type="SMR" id="A0A7M7G623"/>
<dbReference type="OMA" id="FHFAMNE"/>
<dbReference type="PROSITE" id="PS00665">
    <property type="entry name" value="DHDPS_1"/>
    <property type="match status" value="1"/>
</dbReference>
<dbReference type="GO" id="GO:0008747">
    <property type="term" value="F:N-acetylneuraminate lyase activity"/>
    <property type="evidence" value="ECO:0007669"/>
    <property type="project" value="UniProtKB-EC"/>
</dbReference>
<comment type="similarity">
    <text evidence="3">Belongs to the DapA family. NanA subfamily.</text>
</comment>
<organism evidence="14 15">
    <name type="scientific">Nasonia vitripennis</name>
    <name type="common">Parasitic wasp</name>
    <dbReference type="NCBI Taxonomy" id="7425"/>
    <lineage>
        <taxon>Eukaryota</taxon>
        <taxon>Metazoa</taxon>
        <taxon>Ecdysozoa</taxon>
        <taxon>Arthropoda</taxon>
        <taxon>Hexapoda</taxon>
        <taxon>Insecta</taxon>
        <taxon>Pterygota</taxon>
        <taxon>Neoptera</taxon>
        <taxon>Endopterygota</taxon>
        <taxon>Hymenoptera</taxon>
        <taxon>Apocrita</taxon>
        <taxon>Proctotrupomorpha</taxon>
        <taxon>Chalcidoidea</taxon>
        <taxon>Pteromalidae</taxon>
        <taxon>Pteromalinae</taxon>
        <taxon>Nasonia</taxon>
    </lineage>
</organism>
<feature type="binding site" evidence="13">
    <location>
        <position position="53"/>
    </location>
    <ligand>
        <name>pyruvate</name>
        <dbReference type="ChEBI" id="CHEBI:15361"/>
    </ligand>
</feature>
<dbReference type="KEGG" id="nvi:100115260"/>
<keyword evidence="7 11" id="KW-0456">Lyase</keyword>
<dbReference type="GO" id="GO:0005737">
    <property type="term" value="C:cytoplasm"/>
    <property type="evidence" value="ECO:0007669"/>
    <property type="project" value="UniProtKB-SubCell"/>
</dbReference>
<dbReference type="Pfam" id="PF00701">
    <property type="entry name" value="DHDPS"/>
    <property type="match status" value="1"/>
</dbReference>
<evidence type="ECO:0000256" key="4">
    <source>
        <dbReference type="ARBA" id="ARBA00011881"/>
    </source>
</evidence>
<comment type="catalytic activity">
    <reaction evidence="10">
        <text>aceneuramate = aldehydo-N-acetyl-D-mannosamine + pyruvate</text>
        <dbReference type="Rhea" id="RHEA:23296"/>
        <dbReference type="ChEBI" id="CHEBI:15361"/>
        <dbReference type="ChEBI" id="CHEBI:17122"/>
        <dbReference type="ChEBI" id="CHEBI:173083"/>
        <dbReference type="EC" id="4.1.3.3"/>
    </reaction>
</comment>
<dbReference type="SMART" id="SM01130">
    <property type="entry name" value="DHDPS"/>
    <property type="match status" value="1"/>
</dbReference>
<dbReference type="PANTHER" id="PTHR12128">
    <property type="entry name" value="DIHYDRODIPICOLINATE SYNTHASE"/>
    <property type="match status" value="1"/>
</dbReference>
<feature type="binding site" evidence="13">
    <location>
        <position position="215"/>
    </location>
    <ligand>
        <name>pyruvate</name>
        <dbReference type="ChEBI" id="CHEBI:15361"/>
    </ligand>
</feature>
<evidence type="ECO:0000256" key="6">
    <source>
        <dbReference type="ARBA" id="ARBA00022490"/>
    </source>
</evidence>
<dbReference type="EnsemblMetazoa" id="XM_001600634">
    <property type="protein sequence ID" value="XP_001600684"/>
    <property type="gene ID" value="LOC100115260"/>
</dbReference>
<dbReference type="OrthoDB" id="191315at2759"/>
<dbReference type="PRINTS" id="PR00146">
    <property type="entry name" value="DHPICSNTHASE"/>
</dbReference>
<reference evidence="14" key="1">
    <citation type="submission" date="2021-01" db="UniProtKB">
        <authorList>
            <consortium name="EnsemblMetazoa"/>
        </authorList>
    </citation>
    <scope>IDENTIFICATION</scope>
</reference>
<keyword evidence="15" id="KW-1185">Reference proteome</keyword>
<proteinExistence type="inferred from homology"/>